<evidence type="ECO:0000256" key="1">
    <source>
        <dbReference type="ARBA" id="ARBA00022801"/>
    </source>
</evidence>
<dbReference type="Gene3D" id="3.40.50.1700">
    <property type="entry name" value="Glycoside hydrolase family 3 C-terminal domain"/>
    <property type="match status" value="1"/>
</dbReference>
<comment type="caution">
    <text evidence="3">The sequence shown here is derived from an EMBL/GenBank/DDBJ whole genome shotgun (WGS) entry which is preliminary data.</text>
</comment>
<protein>
    <submittedName>
        <fullName evidence="3">Uncharacterized protein</fullName>
    </submittedName>
</protein>
<gene>
    <name evidence="3" type="ORF">PF010_g6311</name>
</gene>
<feature type="compositionally biased region" description="Basic residues" evidence="2">
    <location>
        <begin position="127"/>
        <end position="136"/>
    </location>
</feature>
<dbReference type="AlphaFoldDB" id="A0A6G0LKR7"/>
<evidence type="ECO:0000313" key="3">
    <source>
        <dbReference type="EMBL" id="KAE9123696.1"/>
    </source>
</evidence>
<dbReference type="InterPro" id="IPR036962">
    <property type="entry name" value="Glyco_hydro_3_N_sf"/>
</dbReference>
<dbReference type="InterPro" id="IPR036881">
    <property type="entry name" value="Glyco_hydro_3_C_sf"/>
</dbReference>
<feature type="region of interest" description="Disordered" evidence="2">
    <location>
        <begin position="102"/>
        <end position="143"/>
    </location>
</feature>
<name>A0A6G0LKR7_9STRA</name>
<dbReference type="GO" id="GO:0004553">
    <property type="term" value="F:hydrolase activity, hydrolyzing O-glycosyl compounds"/>
    <property type="evidence" value="ECO:0007669"/>
    <property type="project" value="InterPro"/>
</dbReference>
<dbReference type="EMBL" id="QXFX01000249">
    <property type="protein sequence ID" value="KAE9123696.1"/>
    <property type="molecule type" value="Genomic_DNA"/>
</dbReference>
<evidence type="ECO:0000256" key="2">
    <source>
        <dbReference type="SAM" id="MobiDB-lite"/>
    </source>
</evidence>
<dbReference type="SUPFAM" id="SSF52279">
    <property type="entry name" value="Beta-D-glucan exohydrolase, C-terminal domain"/>
    <property type="match status" value="1"/>
</dbReference>
<sequence length="441" mass="49446">MKAALKGRVASSDAYALIAVAGKKVAWTLERVWSDTFFFRNVRPDKLYQLDKDGDDALDQTQFTVTNTDAAETTFELPTTRKEKEAGAIVLKVNSHAKKVFGDGKLQQYDRGPRRDRARQHVPPLRSQRRRSRHARERPVEESARRVVKLKLQLGLYANAVASDDQVDQVGNDDDTAAVLNSARESIVLLQNDNSVLPIPETANVFPHGPLGRQRRLPVRRLVARQCHGRIPGHHQQDGDVTSLTYFNGLNYTGTYNESDLAQAKRLASHHRGYRRALVRGEDVIVMLVGGRPRLLGELSNNVRVVINAMLPCELVQPPQPELRGRQGDGPALPHAVFRTISVPEVKQLKKFTEIGLTKVAEDADYMIAIKPETDCDVYSDTAVANPLCANFTLQPGDHPFGSFESQSYLSKLKEIFENNFSGISVEDENRDNEKLKKWHQ</sequence>
<dbReference type="Proteomes" id="UP000488956">
    <property type="component" value="Unassembled WGS sequence"/>
</dbReference>
<evidence type="ECO:0000313" key="4">
    <source>
        <dbReference type="Proteomes" id="UP000488956"/>
    </source>
</evidence>
<dbReference type="GO" id="GO:0005975">
    <property type="term" value="P:carbohydrate metabolic process"/>
    <property type="evidence" value="ECO:0007669"/>
    <property type="project" value="InterPro"/>
</dbReference>
<organism evidence="3 4">
    <name type="scientific">Phytophthora fragariae</name>
    <dbReference type="NCBI Taxonomy" id="53985"/>
    <lineage>
        <taxon>Eukaryota</taxon>
        <taxon>Sar</taxon>
        <taxon>Stramenopiles</taxon>
        <taxon>Oomycota</taxon>
        <taxon>Peronosporomycetes</taxon>
        <taxon>Peronosporales</taxon>
        <taxon>Peronosporaceae</taxon>
        <taxon>Phytophthora</taxon>
    </lineage>
</organism>
<reference evidence="3 4" key="1">
    <citation type="submission" date="2018-09" db="EMBL/GenBank/DDBJ databases">
        <title>Genomic investigation of the strawberry pathogen Phytophthora fragariae indicates pathogenicity is determined by transcriptional variation in three key races.</title>
        <authorList>
            <person name="Adams T.M."/>
            <person name="Armitage A.D."/>
            <person name="Sobczyk M.K."/>
            <person name="Bates H.J."/>
            <person name="Dunwell J.M."/>
            <person name="Nellist C.F."/>
            <person name="Harrison R.J."/>
        </authorList>
    </citation>
    <scope>NUCLEOTIDE SEQUENCE [LARGE SCALE GENOMIC DNA]</scope>
    <source>
        <strain evidence="3 4">ONT-3</strain>
    </source>
</reference>
<keyword evidence="1" id="KW-0378">Hydrolase</keyword>
<proteinExistence type="predicted"/>
<dbReference type="Gene3D" id="3.20.20.300">
    <property type="entry name" value="Glycoside hydrolase, family 3, N-terminal domain"/>
    <property type="match status" value="1"/>
</dbReference>
<accession>A0A6G0LKR7</accession>